<evidence type="ECO:0000256" key="5">
    <source>
        <dbReference type="ARBA" id="ARBA00023043"/>
    </source>
</evidence>
<dbReference type="AlphaFoldDB" id="M8D421"/>
<evidence type="ECO:0000256" key="1">
    <source>
        <dbReference type="ARBA" id="ARBA00004141"/>
    </source>
</evidence>
<evidence type="ECO:0000256" key="3">
    <source>
        <dbReference type="ARBA" id="ARBA00022737"/>
    </source>
</evidence>
<dbReference type="PANTHER" id="PTHR24186:SF38">
    <property type="entry name" value="ANKYRIN REPEAT FAMILY PROTEIN"/>
    <property type="match status" value="1"/>
</dbReference>
<proteinExistence type="predicted"/>
<evidence type="ECO:0000256" key="4">
    <source>
        <dbReference type="ARBA" id="ARBA00022989"/>
    </source>
</evidence>
<keyword evidence="5" id="KW-0040">ANK repeat</keyword>
<evidence type="ECO:0000313" key="7">
    <source>
        <dbReference type="EnsemblPlants" id="EMT31051"/>
    </source>
</evidence>
<dbReference type="InterPro" id="IPR026961">
    <property type="entry name" value="PGG_dom"/>
</dbReference>
<sequence length="228" mass="25810">MLEGYAVYRALFRPRPPDTGPGVHHHPLLGLKLERRRKILMLLSIFATTVTYTAGLSPPDGFWPDSREGHRPGSPVMEDQHHSRRFIAFFICNPAAFIASLRGIMLLTTIRSKFKDGDGNGRWWYVLYGHVVVALLGLLGAYTFGSCRETHSTLYVFGLVFPAVLAYTAIQFIIQRYWWDELVDLSEQGKAYVYQRCYTHGVLRADYGAGADMANGYWFKGDTRAPPT</sequence>
<evidence type="ECO:0000256" key="6">
    <source>
        <dbReference type="ARBA" id="ARBA00023136"/>
    </source>
</evidence>
<organism evidence="7">
    <name type="scientific">Aegilops tauschii</name>
    <name type="common">Tausch's goatgrass</name>
    <name type="synonym">Aegilops squarrosa</name>
    <dbReference type="NCBI Taxonomy" id="37682"/>
    <lineage>
        <taxon>Eukaryota</taxon>
        <taxon>Viridiplantae</taxon>
        <taxon>Streptophyta</taxon>
        <taxon>Embryophyta</taxon>
        <taxon>Tracheophyta</taxon>
        <taxon>Spermatophyta</taxon>
        <taxon>Magnoliopsida</taxon>
        <taxon>Liliopsida</taxon>
        <taxon>Poales</taxon>
        <taxon>Poaceae</taxon>
        <taxon>BOP clade</taxon>
        <taxon>Pooideae</taxon>
        <taxon>Triticodae</taxon>
        <taxon>Triticeae</taxon>
        <taxon>Triticinae</taxon>
        <taxon>Aegilops</taxon>
    </lineage>
</organism>
<dbReference type="ExpressionAtlas" id="M8D421">
    <property type="expression patterns" value="baseline"/>
</dbReference>
<dbReference type="GO" id="GO:0005886">
    <property type="term" value="C:plasma membrane"/>
    <property type="evidence" value="ECO:0007669"/>
    <property type="project" value="TreeGrafter"/>
</dbReference>
<dbReference type="PANTHER" id="PTHR24186">
    <property type="entry name" value="PROTEIN PHOSPHATASE 1 REGULATORY SUBUNIT"/>
    <property type="match status" value="1"/>
</dbReference>
<keyword evidence="2" id="KW-0812">Transmembrane</keyword>
<keyword evidence="3" id="KW-0677">Repeat</keyword>
<comment type="subcellular location">
    <subcellularLocation>
        <location evidence="1">Membrane</location>
        <topology evidence="1">Multi-pass membrane protein</topology>
    </subcellularLocation>
</comment>
<evidence type="ECO:0000256" key="2">
    <source>
        <dbReference type="ARBA" id="ARBA00022692"/>
    </source>
</evidence>
<protein>
    <submittedName>
        <fullName evidence="7">Uncharacterized protein</fullName>
    </submittedName>
</protein>
<keyword evidence="4" id="KW-1133">Transmembrane helix</keyword>
<dbReference type="Pfam" id="PF13962">
    <property type="entry name" value="PGG"/>
    <property type="match status" value="1"/>
</dbReference>
<accession>M8D421</accession>
<keyword evidence="6" id="KW-0472">Membrane</keyword>
<reference evidence="7" key="1">
    <citation type="submission" date="2015-06" db="UniProtKB">
        <authorList>
            <consortium name="EnsemblPlants"/>
        </authorList>
    </citation>
    <scope>IDENTIFICATION</scope>
</reference>
<dbReference type="EnsemblPlants" id="EMT31051">
    <property type="protein sequence ID" value="EMT31051"/>
    <property type="gene ID" value="F775_17559"/>
</dbReference>
<name>M8D421_AEGTA</name>